<dbReference type="InterPro" id="IPR007325">
    <property type="entry name" value="KFase/CYL"/>
</dbReference>
<evidence type="ECO:0000313" key="2">
    <source>
        <dbReference type="Proteomes" id="UP001597506"/>
    </source>
</evidence>
<dbReference type="Proteomes" id="UP001597506">
    <property type="component" value="Unassembled WGS sequence"/>
</dbReference>
<protein>
    <submittedName>
        <fullName evidence="1">Cyclase family protein</fullName>
        <ecNumber evidence="1">3.5.-.-</ecNumber>
    </submittedName>
</protein>
<comment type="caution">
    <text evidence="1">The sequence shown here is derived from an EMBL/GenBank/DDBJ whole genome shotgun (WGS) entry which is preliminary data.</text>
</comment>
<dbReference type="GO" id="GO:0016787">
    <property type="term" value="F:hydrolase activity"/>
    <property type="evidence" value="ECO:0007669"/>
    <property type="project" value="UniProtKB-KW"/>
</dbReference>
<organism evidence="1 2">
    <name type="scientific">Bacillus seohaeanensis</name>
    <dbReference type="NCBI Taxonomy" id="284580"/>
    <lineage>
        <taxon>Bacteria</taxon>
        <taxon>Bacillati</taxon>
        <taxon>Bacillota</taxon>
        <taxon>Bacilli</taxon>
        <taxon>Bacillales</taxon>
        <taxon>Bacillaceae</taxon>
        <taxon>Bacillus</taxon>
    </lineage>
</organism>
<dbReference type="InterPro" id="IPR037175">
    <property type="entry name" value="KFase_sf"/>
</dbReference>
<dbReference type="SUPFAM" id="SSF102198">
    <property type="entry name" value="Putative cyclase"/>
    <property type="match status" value="1"/>
</dbReference>
<name>A0ABW5RYK4_9BACI</name>
<dbReference type="PANTHER" id="PTHR31118">
    <property type="entry name" value="CYCLASE-LIKE PROTEIN 2"/>
    <property type="match status" value="1"/>
</dbReference>
<dbReference type="Pfam" id="PF04199">
    <property type="entry name" value="Cyclase"/>
    <property type="match status" value="1"/>
</dbReference>
<dbReference type="Gene3D" id="3.50.30.50">
    <property type="entry name" value="Putative cyclase"/>
    <property type="match status" value="1"/>
</dbReference>
<dbReference type="RefSeq" id="WP_377937259.1">
    <property type="nucleotide sequence ID" value="NZ_JBHUMF010000031.1"/>
</dbReference>
<gene>
    <name evidence="1" type="ORF">ACFSUL_17880</name>
</gene>
<sequence>MSRKFRQIIDLSVPLDTLAKEPFPPEIEYETHDQGAEQAAGLLGLKASDFPDSQAWAVETVKLTTHTGTHVDAPWHYAAKTAGKKSRTIDELPLEWFYGNGVLFNFSDKEAGYEITVEDLETQLNEMKYELQPYDIVLVRTDADKRLFDPNYASSHAGMSADATRWLIQKGIKVMGTDGWGWDIPLPMQAADYKKNPRDGVLWAAHFVGKEAEYCQIEKLANLEKLPKRYGFTVAVFPVKITGASAGWTRPVAIIE</sequence>
<accession>A0ABW5RYK4</accession>
<dbReference type="EMBL" id="JBHUMF010000031">
    <property type="protein sequence ID" value="MFD2682612.1"/>
    <property type="molecule type" value="Genomic_DNA"/>
</dbReference>
<dbReference type="PANTHER" id="PTHR31118:SF12">
    <property type="entry name" value="CYCLASE-LIKE PROTEIN 2"/>
    <property type="match status" value="1"/>
</dbReference>
<keyword evidence="2" id="KW-1185">Reference proteome</keyword>
<evidence type="ECO:0000313" key="1">
    <source>
        <dbReference type="EMBL" id="MFD2682612.1"/>
    </source>
</evidence>
<proteinExistence type="predicted"/>
<reference evidence="2" key="1">
    <citation type="journal article" date="2019" name="Int. J. Syst. Evol. Microbiol.">
        <title>The Global Catalogue of Microorganisms (GCM) 10K type strain sequencing project: providing services to taxonomists for standard genome sequencing and annotation.</title>
        <authorList>
            <consortium name="The Broad Institute Genomics Platform"/>
            <consortium name="The Broad Institute Genome Sequencing Center for Infectious Disease"/>
            <person name="Wu L."/>
            <person name="Ma J."/>
        </authorList>
    </citation>
    <scope>NUCLEOTIDE SEQUENCE [LARGE SCALE GENOMIC DNA]</scope>
    <source>
        <strain evidence="2">KCTC 3913</strain>
    </source>
</reference>
<keyword evidence="1" id="KW-0378">Hydrolase</keyword>
<dbReference type="EC" id="3.5.-.-" evidence="1"/>